<proteinExistence type="predicted"/>
<keyword evidence="3" id="KW-1185">Reference proteome</keyword>
<dbReference type="Proteomes" id="UP000053477">
    <property type="component" value="Unassembled WGS sequence"/>
</dbReference>
<gene>
    <name evidence="2" type="ORF">SCHPADRAFT_943512</name>
</gene>
<name>A0A0H2RCM4_9AGAM</name>
<sequence>MSFQTPPPPPGKGSLSGGSVPRGAFRAVESLRESNQQRSDIDGLSVKVSTIEKKVFEHDDDISQFKKFVVGELHYVKDRSDRLERSLQSQKESVDDLVNHSLGSQPHLVSLLLRSELNDSRQCVALGFVTLFGPKHFLLKDVLDPADTVGKTVDWQAFKNLLFPFFKQHLKFDVGPNHVVQRVRSVFQYCDIRKLLEVEGLADDFNSREALSMPFCWPFQPIDLGLWDEKRDMFHDKSDSDFLSHILTAFVPVFIWAFNVLKHAVRYDMITIRNFQKKIRQNMKNITKKKRLPASADDEIELITVPDLDFSLGTSVEFREYWEAMVSGHPSQTPFRFGDVGRKAVVEAALSAKMKQIAADVGLEVTKNGDTITIREVDPSDSVMNRHKRKCSNESNLESEEETRQAKRMEFLIVTEEPKAVQNVPVQISPTPSLRPSAADEDDVDDEDTVQLDIRNSEDSINFNKPQLETAQVRLAAHMSKFNAVRRYLAIILDANLHTLSVLGDSLLRRALCKDAHPNININDVMFQKALTHTREILKKYAAENGKEAEARQYEHFINEDMKRLSEIIYTPNEYFANERNTVEVISDEHVHSVGLTSEETSNWRDIRLLVSWFQSVRPVKTAEEMQDSEEQSDQNKGA</sequence>
<evidence type="ECO:0000313" key="3">
    <source>
        <dbReference type="Proteomes" id="UP000053477"/>
    </source>
</evidence>
<feature type="region of interest" description="Disordered" evidence="1">
    <location>
        <begin position="1"/>
        <end position="21"/>
    </location>
</feature>
<organism evidence="2 3">
    <name type="scientific">Schizopora paradoxa</name>
    <dbReference type="NCBI Taxonomy" id="27342"/>
    <lineage>
        <taxon>Eukaryota</taxon>
        <taxon>Fungi</taxon>
        <taxon>Dikarya</taxon>
        <taxon>Basidiomycota</taxon>
        <taxon>Agaricomycotina</taxon>
        <taxon>Agaricomycetes</taxon>
        <taxon>Hymenochaetales</taxon>
        <taxon>Schizoporaceae</taxon>
        <taxon>Schizopora</taxon>
    </lineage>
</organism>
<evidence type="ECO:0000313" key="2">
    <source>
        <dbReference type="EMBL" id="KLO09580.1"/>
    </source>
</evidence>
<dbReference type="AlphaFoldDB" id="A0A0H2RCM4"/>
<dbReference type="EMBL" id="KQ086051">
    <property type="protein sequence ID" value="KLO09580.1"/>
    <property type="molecule type" value="Genomic_DNA"/>
</dbReference>
<evidence type="ECO:0000256" key="1">
    <source>
        <dbReference type="SAM" id="MobiDB-lite"/>
    </source>
</evidence>
<dbReference type="InParanoid" id="A0A0H2RCM4"/>
<accession>A0A0H2RCM4</accession>
<feature type="region of interest" description="Disordered" evidence="1">
    <location>
        <begin position="383"/>
        <end position="403"/>
    </location>
</feature>
<feature type="compositionally biased region" description="Pro residues" evidence="1">
    <location>
        <begin position="1"/>
        <end position="11"/>
    </location>
</feature>
<protein>
    <submittedName>
        <fullName evidence="2">Uncharacterized protein</fullName>
    </submittedName>
</protein>
<reference evidence="2 3" key="1">
    <citation type="submission" date="2015-04" db="EMBL/GenBank/DDBJ databases">
        <title>Complete genome sequence of Schizopora paradoxa KUC8140, a cosmopolitan wood degrader in East Asia.</title>
        <authorList>
            <consortium name="DOE Joint Genome Institute"/>
            <person name="Min B."/>
            <person name="Park H."/>
            <person name="Jang Y."/>
            <person name="Kim J.-J."/>
            <person name="Kim K.H."/>
            <person name="Pangilinan J."/>
            <person name="Lipzen A."/>
            <person name="Riley R."/>
            <person name="Grigoriev I.V."/>
            <person name="Spatafora J.W."/>
            <person name="Choi I.-G."/>
        </authorList>
    </citation>
    <scope>NUCLEOTIDE SEQUENCE [LARGE SCALE GENOMIC DNA]</scope>
    <source>
        <strain evidence="2 3">KUC8140</strain>
    </source>
</reference>